<dbReference type="RefSeq" id="WP_204918065.1">
    <property type="nucleotide sequence ID" value="NZ_BAAAQP010000001.1"/>
</dbReference>
<accession>A0ABS2RLB1</accession>
<feature type="transmembrane region" description="Helical" evidence="1">
    <location>
        <begin position="31"/>
        <end position="51"/>
    </location>
</feature>
<protein>
    <submittedName>
        <fullName evidence="2">Uncharacterized protein</fullName>
    </submittedName>
</protein>
<evidence type="ECO:0000313" key="2">
    <source>
        <dbReference type="EMBL" id="MBM7799362.1"/>
    </source>
</evidence>
<dbReference type="Proteomes" id="UP000704762">
    <property type="component" value="Unassembled WGS sequence"/>
</dbReference>
<sequence>MPDLRTDDGPRKLRAVWLGPKGATLPFEWTYVQWAVTLLMIPVGIGVVAVLL</sequence>
<comment type="caution">
    <text evidence="2">The sequence shown here is derived from an EMBL/GenBank/DDBJ whole genome shotgun (WGS) entry which is preliminary data.</text>
</comment>
<keyword evidence="1" id="KW-1133">Transmembrane helix</keyword>
<keyword evidence="1" id="KW-0472">Membrane</keyword>
<name>A0ABS2RLB1_9ACTN</name>
<evidence type="ECO:0000256" key="1">
    <source>
        <dbReference type="SAM" id="Phobius"/>
    </source>
</evidence>
<keyword evidence="1" id="KW-0812">Transmembrane</keyword>
<gene>
    <name evidence="2" type="ORF">JOE57_002283</name>
</gene>
<dbReference type="EMBL" id="JAFBCF010000001">
    <property type="protein sequence ID" value="MBM7799362.1"/>
    <property type="molecule type" value="Genomic_DNA"/>
</dbReference>
<proteinExistence type="predicted"/>
<reference evidence="2 3" key="1">
    <citation type="submission" date="2021-01" db="EMBL/GenBank/DDBJ databases">
        <title>Sequencing the genomes of 1000 actinobacteria strains.</title>
        <authorList>
            <person name="Klenk H.-P."/>
        </authorList>
    </citation>
    <scope>NUCLEOTIDE SEQUENCE [LARGE SCALE GENOMIC DNA]</scope>
    <source>
        <strain evidence="2 3">DSM 18662</strain>
    </source>
</reference>
<keyword evidence="3" id="KW-1185">Reference proteome</keyword>
<evidence type="ECO:0000313" key="3">
    <source>
        <dbReference type="Proteomes" id="UP000704762"/>
    </source>
</evidence>
<organism evidence="2 3">
    <name type="scientific">Microlunatus panaciterrae</name>
    <dbReference type="NCBI Taxonomy" id="400768"/>
    <lineage>
        <taxon>Bacteria</taxon>
        <taxon>Bacillati</taxon>
        <taxon>Actinomycetota</taxon>
        <taxon>Actinomycetes</taxon>
        <taxon>Propionibacteriales</taxon>
        <taxon>Propionibacteriaceae</taxon>
        <taxon>Microlunatus</taxon>
    </lineage>
</organism>